<dbReference type="AlphaFoldDB" id="A0A3L7ALQ1"/>
<dbReference type="Proteomes" id="UP000269438">
    <property type="component" value="Unassembled WGS sequence"/>
</dbReference>
<protein>
    <submittedName>
        <fullName evidence="1">Uncharacterized protein</fullName>
    </submittedName>
</protein>
<evidence type="ECO:0000313" key="2">
    <source>
        <dbReference type="Proteomes" id="UP000269438"/>
    </source>
</evidence>
<comment type="caution">
    <text evidence="1">The sequence shown here is derived from an EMBL/GenBank/DDBJ whole genome shotgun (WGS) entry which is preliminary data.</text>
</comment>
<keyword evidence="2" id="KW-1185">Reference proteome</keyword>
<gene>
    <name evidence="1" type="ORF">D9V34_12130</name>
</gene>
<accession>A0A3L7ALQ1</accession>
<name>A0A3L7ALQ1_9MICO</name>
<evidence type="ECO:0000313" key="1">
    <source>
        <dbReference type="EMBL" id="RLP81369.1"/>
    </source>
</evidence>
<sequence length="178" mass="19559">MFPIVVVAAIAFYVFVIQGVGQPLPGHSFEEANQQIEQIEGLDASIIIPETEKAGRQIRIPRTAVLAISVTPETPLASRDRLIAWGTENLMSIHDREFADETEVVFVFNDEALYQAWAADFEANPVAEPYTKQAHPFDSVSAQGLTISVTMDMADLKKTFGEWPIDAPEVPVNLMAAS</sequence>
<proteinExistence type="predicted"/>
<reference evidence="1 2" key="1">
    <citation type="submission" date="2018-10" db="EMBL/GenBank/DDBJ databases">
        <authorList>
            <person name="Li J."/>
        </authorList>
    </citation>
    <scope>NUCLEOTIDE SEQUENCE [LARGE SCALE GENOMIC DNA]</scope>
    <source>
        <strain evidence="1 2">JCM 11654</strain>
    </source>
</reference>
<organism evidence="1 2">
    <name type="scientific">Mycetocola lacteus</name>
    <dbReference type="NCBI Taxonomy" id="76637"/>
    <lineage>
        <taxon>Bacteria</taxon>
        <taxon>Bacillati</taxon>
        <taxon>Actinomycetota</taxon>
        <taxon>Actinomycetes</taxon>
        <taxon>Micrococcales</taxon>
        <taxon>Microbacteriaceae</taxon>
        <taxon>Mycetocola</taxon>
    </lineage>
</organism>
<dbReference type="EMBL" id="RCUY01000010">
    <property type="protein sequence ID" value="RLP81369.1"/>
    <property type="molecule type" value="Genomic_DNA"/>
</dbReference>